<comment type="caution">
    <text evidence="11">The sequence shown here is derived from an EMBL/GenBank/DDBJ whole genome shotgun (WGS) entry which is preliminary data.</text>
</comment>
<accession>A0A9P0YQR6</accession>
<gene>
    <name evidence="11" type="ORF">CEURO_LOCUS4144</name>
</gene>
<evidence type="ECO:0000256" key="9">
    <source>
        <dbReference type="SAM" id="MobiDB-lite"/>
    </source>
</evidence>
<protein>
    <recommendedName>
        <fullName evidence="13">Aluminum-activated malate transporter</fullName>
    </recommendedName>
</protein>
<feature type="transmembrane region" description="Helical" evidence="10">
    <location>
        <begin position="190"/>
        <end position="208"/>
    </location>
</feature>
<feature type="transmembrane region" description="Helical" evidence="10">
    <location>
        <begin position="79"/>
        <end position="98"/>
    </location>
</feature>
<dbReference type="EMBL" id="CAMAPE010000008">
    <property type="protein sequence ID" value="CAH9071985.1"/>
    <property type="molecule type" value="Genomic_DNA"/>
</dbReference>
<keyword evidence="6" id="KW-0406">Ion transport</keyword>
<proteinExistence type="inferred from homology"/>
<comment type="similarity">
    <text evidence="2">Belongs to the aromatic acid exporter (TC 2.A.85) family.</text>
</comment>
<dbReference type="Proteomes" id="UP001152484">
    <property type="component" value="Unassembled WGS sequence"/>
</dbReference>
<keyword evidence="4 10" id="KW-0812">Transmembrane</keyword>
<evidence type="ECO:0008006" key="13">
    <source>
        <dbReference type="Google" id="ProtNLM"/>
    </source>
</evidence>
<reference evidence="11" key="1">
    <citation type="submission" date="2022-07" db="EMBL/GenBank/DDBJ databases">
        <authorList>
            <person name="Macas J."/>
            <person name="Novak P."/>
            <person name="Neumann P."/>
        </authorList>
    </citation>
    <scope>NUCLEOTIDE SEQUENCE</scope>
</reference>
<evidence type="ECO:0000256" key="8">
    <source>
        <dbReference type="ARBA" id="ARBA00023303"/>
    </source>
</evidence>
<keyword evidence="8" id="KW-0407">Ion channel</keyword>
<dbReference type="GO" id="GO:0034220">
    <property type="term" value="P:monoatomic ion transmembrane transport"/>
    <property type="evidence" value="ECO:0007669"/>
    <property type="project" value="UniProtKB-KW"/>
</dbReference>
<dbReference type="Pfam" id="PF11744">
    <property type="entry name" value="ALMT"/>
    <property type="match status" value="1"/>
</dbReference>
<dbReference type="GO" id="GO:0015743">
    <property type="term" value="P:malate transport"/>
    <property type="evidence" value="ECO:0007669"/>
    <property type="project" value="InterPro"/>
</dbReference>
<dbReference type="GO" id="GO:0016020">
    <property type="term" value="C:membrane"/>
    <property type="evidence" value="ECO:0007669"/>
    <property type="project" value="UniProtKB-SubCell"/>
</dbReference>
<keyword evidence="7 10" id="KW-0472">Membrane</keyword>
<evidence type="ECO:0000256" key="1">
    <source>
        <dbReference type="ARBA" id="ARBA00004141"/>
    </source>
</evidence>
<dbReference type="PANTHER" id="PTHR31086">
    <property type="entry name" value="ALUMINUM-ACTIVATED MALATE TRANSPORTER 10"/>
    <property type="match status" value="1"/>
</dbReference>
<feature type="transmembrane region" description="Helical" evidence="10">
    <location>
        <begin position="160"/>
        <end position="178"/>
    </location>
</feature>
<feature type="region of interest" description="Disordered" evidence="9">
    <location>
        <begin position="1"/>
        <end position="22"/>
    </location>
</feature>
<dbReference type="OrthoDB" id="68611at2759"/>
<evidence type="ECO:0000313" key="12">
    <source>
        <dbReference type="Proteomes" id="UP001152484"/>
    </source>
</evidence>
<evidence type="ECO:0000313" key="11">
    <source>
        <dbReference type="EMBL" id="CAH9071985.1"/>
    </source>
</evidence>
<evidence type="ECO:0000256" key="7">
    <source>
        <dbReference type="ARBA" id="ARBA00023136"/>
    </source>
</evidence>
<evidence type="ECO:0000256" key="2">
    <source>
        <dbReference type="ARBA" id="ARBA00007079"/>
    </source>
</evidence>
<comment type="subcellular location">
    <subcellularLocation>
        <location evidence="1">Membrane</location>
        <topology evidence="1">Multi-pass membrane protein</topology>
    </subcellularLocation>
</comment>
<feature type="compositionally biased region" description="Polar residues" evidence="9">
    <location>
        <begin position="1"/>
        <end position="16"/>
    </location>
</feature>
<evidence type="ECO:0000256" key="6">
    <source>
        <dbReference type="ARBA" id="ARBA00023065"/>
    </source>
</evidence>
<keyword evidence="12" id="KW-1185">Reference proteome</keyword>
<evidence type="ECO:0000256" key="4">
    <source>
        <dbReference type="ARBA" id="ARBA00022692"/>
    </source>
</evidence>
<keyword evidence="5 10" id="KW-1133">Transmembrane helix</keyword>
<sequence>MRSSPDTSKAAGNTQKTEGEEQNGERLGGFCVWLMKGMMKKCECEKRKMVHSLKVGVALVLVSLLYVLDPLFHQVGQNVMWAIMTVVVVFEFYAGATISKGINRGIGTILGGLLGCLAALLAHKLGGLQSTFVVAISVFSVGVGATYIRMLPKVKRKFDYGLLIFILTFNLVVVSGVRADKVMILARERLSNIGMGFAVCLFISLFVFPQWASDQLHSSTASMFHQIASSLEGCLEEYFAISGEKKSSTSRDVNRCKCVLYSKSSNETLANFAKWEPWHGKFGFSYPWGKYMEIGEALRELAAIVVSLNDCIHSTAQPLAIQREMIKEPTELVGVSLLCILRELGESIKGMKLYRAKGMMRPKLQSIKQDNLMMSSPPDLGMSSFVFLLNEVIQKVEVLVTKVEQLSDIAGFHINKLEV</sequence>
<feature type="transmembrane region" description="Helical" evidence="10">
    <location>
        <begin position="49"/>
        <end position="67"/>
    </location>
</feature>
<dbReference type="InterPro" id="IPR020966">
    <property type="entry name" value="ALMT"/>
</dbReference>
<feature type="transmembrane region" description="Helical" evidence="10">
    <location>
        <begin position="105"/>
        <end position="122"/>
    </location>
</feature>
<evidence type="ECO:0000256" key="5">
    <source>
        <dbReference type="ARBA" id="ARBA00022989"/>
    </source>
</evidence>
<name>A0A9P0YQR6_CUSEU</name>
<keyword evidence="3" id="KW-0813">Transport</keyword>
<organism evidence="11 12">
    <name type="scientific">Cuscuta europaea</name>
    <name type="common">European dodder</name>
    <dbReference type="NCBI Taxonomy" id="41803"/>
    <lineage>
        <taxon>Eukaryota</taxon>
        <taxon>Viridiplantae</taxon>
        <taxon>Streptophyta</taxon>
        <taxon>Embryophyta</taxon>
        <taxon>Tracheophyta</taxon>
        <taxon>Spermatophyta</taxon>
        <taxon>Magnoliopsida</taxon>
        <taxon>eudicotyledons</taxon>
        <taxon>Gunneridae</taxon>
        <taxon>Pentapetalae</taxon>
        <taxon>asterids</taxon>
        <taxon>lamiids</taxon>
        <taxon>Solanales</taxon>
        <taxon>Convolvulaceae</taxon>
        <taxon>Cuscuteae</taxon>
        <taxon>Cuscuta</taxon>
        <taxon>Cuscuta subgen. Cuscuta</taxon>
    </lineage>
</organism>
<evidence type="ECO:0000256" key="3">
    <source>
        <dbReference type="ARBA" id="ARBA00022448"/>
    </source>
</evidence>
<evidence type="ECO:0000256" key="10">
    <source>
        <dbReference type="SAM" id="Phobius"/>
    </source>
</evidence>
<dbReference type="AlphaFoldDB" id="A0A9P0YQR6"/>